<evidence type="ECO:0000313" key="10">
    <source>
        <dbReference type="Proteomes" id="UP000451860"/>
    </source>
</evidence>
<sequence length="273" mass="29999">MNRYTWRTGTLESGMLLLALAFLFPIYILINLAVRPASDLSSPLAPTSRPTFDNFARAWEEASLGGAIGNSVVITVVSVTLLVVLSAMAAYPLARLTSRWSAPAFYGFMVGLLVPFQLGLIPLYQTFRDLNLIGTLVPLIVIYVGMRIPFSLFLYVQFLRQIPRDYEEAAALDGCSPIQAFFRVVFPLLRPVTGTVVILNGLFIWNDFLKPLLYLSGSGNQTIPVAIYSFVGQYATEWELVFAALIIGALPVLVAFFFIQKSLMQGLAGGIKG</sequence>
<evidence type="ECO:0000256" key="1">
    <source>
        <dbReference type="ARBA" id="ARBA00004651"/>
    </source>
</evidence>
<keyword evidence="4 7" id="KW-0812">Transmembrane</keyword>
<evidence type="ECO:0000256" key="7">
    <source>
        <dbReference type="RuleBase" id="RU363032"/>
    </source>
</evidence>
<evidence type="ECO:0000256" key="2">
    <source>
        <dbReference type="ARBA" id="ARBA00022448"/>
    </source>
</evidence>
<protein>
    <submittedName>
        <fullName evidence="9">ABC transporter permease subunit</fullName>
    </submittedName>
</protein>
<dbReference type="InterPro" id="IPR035906">
    <property type="entry name" value="MetI-like_sf"/>
</dbReference>
<dbReference type="GO" id="GO:0005886">
    <property type="term" value="C:plasma membrane"/>
    <property type="evidence" value="ECO:0007669"/>
    <property type="project" value="UniProtKB-SubCell"/>
</dbReference>
<dbReference type="PANTHER" id="PTHR43744:SF8">
    <property type="entry name" value="SN-GLYCEROL-3-PHOSPHATE TRANSPORT SYSTEM PERMEASE PROTEIN UGPE"/>
    <property type="match status" value="1"/>
</dbReference>
<keyword evidence="6 7" id="KW-0472">Membrane</keyword>
<dbReference type="Proteomes" id="UP000451860">
    <property type="component" value="Unassembled WGS sequence"/>
</dbReference>
<dbReference type="OrthoDB" id="3521657at2"/>
<reference evidence="9 10" key="1">
    <citation type="submission" date="2019-10" db="EMBL/GenBank/DDBJ databases">
        <title>Georgenia wutianyii sp. nov. and Georgenia yuyongxinii sp. nov. isolated from plateau pika (Ochotona curzoniae) in the Qinghai-Tibet plateau of China.</title>
        <authorList>
            <person name="Tian Z."/>
        </authorList>
    </citation>
    <scope>NUCLEOTIDE SEQUENCE [LARGE SCALE GENOMIC DNA]</scope>
    <source>
        <strain evidence="9 10">DSM 21501</strain>
    </source>
</reference>
<dbReference type="CDD" id="cd06261">
    <property type="entry name" value="TM_PBP2"/>
    <property type="match status" value="1"/>
</dbReference>
<feature type="transmembrane region" description="Helical" evidence="7">
    <location>
        <begin position="72"/>
        <end position="93"/>
    </location>
</feature>
<dbReference type="EMBL" id="WHJE01000003">
    <property type="protein sequence ID" value="KAE8765921.1"/>
    <property type="molecule type" value="Genomic_DNA"/>
</dbReference>
<evidence type="ECO:0000256" key="3">
    <source>
        <dbReference type="ARBA" id="ARBA00022475"/>
    </source>
</evidence>
<comment type="subcellular location">
    <subcellularLocation>
        <location evidence="1 7">Cell membrane</location>
        <topology evidence="1 7">Multi-pass membrane protein</topology>
    </subcellularLocation>
</comment>
<dbReference type="InterPro" id="IPR000515">
    <property type="entry name" value="MetI-like"/>
</dbReference>
<evidence type="ECO:0000256" key="4">
    <source>
        <dbReference type="ARBA" id="ARBA00022692"/>
    </source>
</evidence>
<feature type="domain" description="ABC transmembrane type-1" evidence="8">
    <location>
        <begin position="68"/>
        <end position="259"/>
    </location>
</feature>
<evidence type="ECO:0000256" key="5">
    <source>
        <dbReference type="ARBA" id="ARBA00022989"/>
    </source>
</evidence>
<feature type="transmembrane region" description="Helical" evidence="7">
    <location>
        <begin position="105"/>
        <end position="124"/>
    </location>
</feature>
<feature type="transmembrane region" description="Helical" evidence="7">
    <location>
        <begin position="12"/>
        <end position="34"/>
    </location>
</feature>
<keyword evidence="2 7" id="KW-0813">Transport</keyword>
<name>A0A7J5UUF1_9MICO</name>
<dbReference type="PROSITE" id="PS50928">
    <property type="entry name" value="ABC_TM1"/>
    <property type="match status" value="1"/>
</dbReference>
<feature type="transmembrane region" description="Helical" evidence="7">
    <location>
        <begin position="180"/>
        <end position="205"/>
    </location>
</feature>
<dbReference type="Gene3D" id="1.10.3720.10">
    <property type="entry name" value="MetI-like"/>
    <property type="match status" value="1"/>
</dbReference>
<comment type="caution">
    <text evidence="9">The sequence shown here is derived from an EMBL/GenBank/DDBJ whole genome shotgun (WGS) entry which is preliminary data.</text>
</comment>
<dbReference type="AlphaFoldDB" id="A0A7J5UUF1"/>
<comment type="similarity">
    <text evidence="7">Belongs to the binding-protein-dependent transport system permease family.</text>
</comment>
<evidence type="ECO:0000256" key="6">
    <source>
        <dbReference type="ARBA" id="ARBA00023136"/>
    </source>
</evidence>
<evidence type="ECO:0000313" key="9">
    <source>
        <dbReference type="EMBL" id="KAE8765921.1"/>
    </source>
</evidence>
<dbReference type="RefSeq" id="WP_152202369.1">
    <property type="nucleotide sequence ID" value="NZ_VUKF01000013.1"/>
</dbReference>
<feature type="transmembrane region" description="Helical" evidence="7">
    <location>
        <begin position="240"/>
        <end position="259"/>
    </location>
</feature>
<accession>A0A7J5UUF1</accession>
<keyword evidence="3" id="KW-1003">Cell membrane</keyword>
<proteinExistence type="inferred from homology"/>
<gene>
    <name evidence="9" type="ORF">GB883_01480</name>
</gene>
<dbReference type="Pfam" id="PF00528">
    <property type="entry name" value="BPD_transp_1"/>
    <property type="match status" value="1"/>
</dbReference>
<keyword evidence="10" id="KW-1185">Reference proteome</keyword>
<dbReference type="SUPFAM" id="SSF161098">
    <property type="entry name" value="MetI-like"/>
    <property type="match status" value="1"/>
</dbReference>
<keyword evidence="5 7" id="KW-1133">Transmembrane helix</keyword>
<evidence type="ECO:0000259" key="8">
    <source>
        <dbReference type="PROSITE" id="PS50928"/>
    </source>
</evidence>
<dbReference type="PANTHER" id="PTHR43744">
    <property type="entry name" value="ABC TRANSPORTER PERMEASE PROTEIN MG189-RELATED-RELATED"/>
    <property type="match status" value="1"/>
</dbReference>
<dbReference type="GO" id="GO:0055085">
    <property type="term" value="P:transmembrane transport"/>
    <property type="evidence" value="ECO:0007669"/>
    <property type="project" value="InterPro"/>
</dbReference>
<feature type="transmembrane region" description="Helical" evidence="7">
    <location>
        <begin position="136"/>
        <end position="159"/>
    </location>
</feature>
<organism evidence="9 10">
    <name type="scientific">Georgenia thermotolerans</name>
    <dbReference type="NCBI Taxonomy" id="527326"/>
    <lineage>
        <taxon>Bacteria</taxon>
        <taxon>Bacillati</taxon>
        <taxon>Actinomycetota</taxon>
        <taxon>Actinomycetes</taxon>
        <taxon>Micrococcales</taxon>
        <taxon>Bogoriellaceae</taxon>
        <taxon>Georgenia</taxon>
    </lineage>
</organism>